<evidence type="ECO:0000256" key="15">
    <source>
        <dbReference type="ARBA" id="ARBA00023136"/>
    </source>
</evidence>
<keyword evidence="13" id="KW-1133">Transmembrane helix</keyword>
<protein>
    <recommendedName>
        <fullName evidence="3">ATP-sensitive inward rectifier potassium channel 11</fullName>
    </recommendedName>
    <alternativeName>
        <fullName evidence="19">Inward rectifier K(+) channel Kir6.2</fullName>
    </alternativeName>
    <alternativeName>
        <fullName evidence="18">Potassium channel, inwardly rectifying subfamily J member 11</fullName>
    </alternativeName>
</protein>
<dbReference type="AlphaFoldDB" id="A0A6I8NQY8"/>
<feature type="domain" description="Potassium channel inwardly rectifying transmembrane" evidence="25">
    <location>
        <begin position="14"/>
        <end position="64"/>
    </location>
</feature>
<reference evidence="27 28" key="1">
    <citation type="journal article" date="2008" name="Nature">
        <title>Genome analysis of the platypus reveals unique signatures of evolution.</title>
        <authorList>
            <person name="Warren W.C."/>
            <person name="Hillier L.W."/>
            <person name="Marshall Graves J.A."/>
            <person name="Birney E."/>
            <person name="Ponting C.P."/>
            <person name="Grutzner F."/>
            <person name="Belov K."/>
            <person name="Miller W."/>
            <person name="Clarke L."/>
            <person name="Chinwalla A.T."/>
            <person name="Yang S.P."/>
            <person name="Heger A."/>
            <person name="Locke D.P."/>
            <person name="Miethke P."/>
            <person name="Waters P.D."/>
            <person name="Veyrunes F."/>
            <person name="Fulton L."/>
            <person name="Fulton B."/>
            <person name="Graves T."/>
            <person name="Wallis J."/>
            <person name="Puente X.S."/>
            <person name="Lopez-Otin C."/>
            <person name="Ordonez G.R."/>
            <person name="Eichler E.E."/>
            <person name="Chen L."/>
            <person name="Cheng Z."/>
            <person name="Deakin J.E."/>
            <person name="Alsop A."/>
            <person name="Thompson K."/>
            <person name="Kirby P."/>
            <person name="Papenfuss A.T."/>
            <person name="Wakefield M.J."/>
            <person name="Olender T."/>
            <person name="Lancet D."/>
            <person name="Huttley G.A."/>
            <person name="Smit A.F."/>
            <person name="Pask A."/>
            <person name="Temple-Smith P."/>
            <person name="Batzer M.A."/>
            <person name="Walker J.A."/>
            <person name="Konkel M.K."/>
            <person name="Harris R.S."/>
            <person name="Whittington C.M."/>
            <person name="Wong E.S."/>
            <person name="Gemmell N.J."/>
            <person name="Buschiazzo E."/>
            <person name="Vargas Jentzsch I.M."/>
            <person name="Merkel A."/>
            <person name="Schmitz J."/>
            <person name="Zemann A."/>
            <person name="Churakov G."/>
            <person name="Kriegs J.O."/>
            <person name="Brosius J."/>
            <person name="Murchison E.P."/>
            <person name="Sachidanandam R."/>
            <person name="Smith C."/>
            <person name="Hannon G.J."/>
            <person name="Tsend-Ayush E."/>
            <person name="McMillan D."/>
            <person name="Attenborough R."/>
            <person name="Rens W."/>
            <person name="Ferguson-Smith M."/>
            <person name="Lefevre C.M."/>
            <person name="Sharp J.A."/>
            <person name="Nicholas K.R."/>
            <person name="Ray D.A."/>
            <person name="Kube M."/>
            <person name="Reinhardt R."/>
            <person name="Pringle T.H."/>
            <person name="Taylor J."/>
            <person name="Jones R.C."/>
            <person name="Nixon B."/>
            <person name="Dacheux J.L."/>
            <person name="Niwa H."/>
            <person name="Sekita Y."/>
            <person name="Huang X."/>
            <person name="Stark A."/>
            <person name="Kheradpour P."/>
            <person name="Kellis M."/>
            <person name="Flicek P."/>
            <person name="Chen Y."/>
            <person name="Webber C."/>
            <person name="Hardison R."/>
            <person name="Nelson J."/>
            <person name="Hallsworth-Pepin K."/>
            <person name="Delehaunty K."/>
            <person name="Markovic C."/>
            <person name="Minx P."/>
            <person name="Feng Y."/>
            <person name="Kremitzki C."/>
            <person name="Mitreva M."/>
            <person name="Glasscock J."/>
            <person name="Wylie T."/>
            <person name="Wohldmann P."/>
            <person name="Thiru P."/>
            <person name="Nhan M.N."/>
            <person name="Pohl C.S."/>
            <person name="Smith S.M."/>
            <person name="Hou S."/>
            <person name="Nefedov M."/>
            <person name="de Jong P.J."/>
            <person name="Renfree M.B."/>
            <person name="Mardis E.R."/>
            <person name="Wilson R.K."/>
        </authorList>
    </citation>
    <scope>NUCLEOTIDE SEQUENCE [LARGE SCALE GENOMIC DNA]</scope>
    <source>
        <strain evidence="27 28">Glennie</strain>
    </source>
</reference>
<keyword evidence="4 23" id="KW-0813">Transport</keyword>
<dbReference type="PANTHER" id="PTHR11767:SF44">
    <property type="entry name" value="ATP-SENSITIVE INWARD RECTIFIER POTASSIUM CHANNEL 11"/>
    <property type="match status" value="1"/>
</dbReference>
<dbReference type="Pfam" id="PF01007">
    <property type="entry name" value="IRK"/>
    <property type="match status" value="1"/>
</dbReference>
<dbReference type="InParanoid" id="A0A6I8NQY8"/>
<evidence type="ECO:0000259" key="25">
    <source>
        <dbReference type="Pfam" id="PF01007"/>
    </source>
</evidence>
<comment type="similarity">
    <text evidence="2">Belongs to the inward rectifier-type potassium channel (TC 1.A.2.1) family. KCNJ11 subfamily.</text>
</comment>
<dbReference type="PRINTS" id="PR01320">
    <property type="entry name" value="KIRCHANNEL"/>
</dbReference>
<dbReference type="InterPro" id="IPR041647">
    <property type="entry name" value="IRK_C"/>
</dbReference>
<comment type="subcellular location">
    <subcellularLocation>
        <location evidence="1 23">Membrane</location>
        <topology evidence="1 23">Multi-pass membrane protein</topology>
    </subcellularLocation>
</comment>
<keyword evidence="11 23" id="KW-0851">Voltage-gated channel</keyword>
<feature type="region of interest" description="Disordered" evidence="24">
    <location>
        <begin position="264"/>
        <end position="310"/>
    </location>
</feature>
<dbReference type="Pfam" id="PF17655">
    <property type="entry name" value="IRK_C"/>
    <property type="match status" value="1"/>
</dbReference>
<dbReference type="GO" id="GO:0046872">
    <property type="term" value="F:metal ion binding"/>
    <property type="evidence" value="ECO:0007669"/>
    <property type="project" value="UniProtKB-KW"/>
</dbReference>
<evidence type="ECO:0000256" key="11">
    <source>
        <dbReference type="ARBA" id="ARBA00022882"/>
    </source>
</evidence>
<evidence type="ECO:0000256" key="1">
    <source>
        <dbReference type="ARBA" id="ARBA00004141"/>
    </source>
</evidence>
<name>A0A6I8NQY8_ORNAN</name>
<evidence type="ECO:0000256" key="8">
    <source>
        <dbReference type="ARBA" id="ARBA00022723"/>
    </source>
</evidence>
<gene>
    <name evidence="27" type="primary">KCNJ11</name>
</gene>
<dbReference type="Ensembl" id="ENSOANT00000067039.1">
    <property type="protein sequence ID" value="ENSOANP00000043013.1"/>
    <property type="gene ID" value="ENSOANG00000045336.1"/>
</dbReference>
<keyword evidence="6" id="KW-0597">Phosphoprotein</keyword>
<keyword evidence="10" id="KW-0067">ATP-binding</keyword>
<evidence type="ECO:0000313" key="28">
    <source>
        <dbReference type="Proteomes" id="UP000002279"/>
    </source>
</evidence>
<keyword evidence="12 23" id="KW-0630">Potassium</keyword>
<keyword evidence="8" id="KW-0479">Metal-binding</keyword>
<keyword evidence="16" id="KW-1015">Disulfide bond</keyword>
<feature type="compositionally biased region" description="Polar residues" evidence="24">
    <location>
        <begin position="299"/>
        <end position="308"/>
    </location>
</feature>
<dbReference type="InterPro" id="IPR003279">
    <property type="entry name" value="K_chnl_inward-rec_Kir6.2"/>
</dbReference>
<keyword evidence="15" id="KW-0472">Membrane</keyword>
<keyword evidence="5 23" id="KW-0633">Potassium transport</keyword>
<evidence type="ECO:0000256" key="2">
    <source>
        <dbReference type="ARBA" id="ARBA00007846"/>
    </source>
</evidence>
<feature type="compositionally biased region" description="Basic and acidic residues" evidence="24">
    <location>
        <begin position="124"/>
        <end position="147"/>
    </location>
</feature>
<dbReference type="PRINTS" id="PR01332">
    <property type="entry name" value="KIR62CHANNEL"/>
</dbReference>
<dbReference type="Bgee" id="ENSOANG00000045336">
    <property type="expression patterns" value="Expressed in heart and 7 other cell types or tissues"/>
</dbReference>
<dbReference type="GO" id="GO:0005524">
    <property type="term" value="F:ATP binding"/>
    <property type="evidence" value="ECO:0007669"/>
    <property type="project" value="UniProtKB-KW"/>
</dbReference>
<dbReference type="Proteomes" id="UP000002279">
    <property type="component" value="Chromosome 3"/>
</dbReference>
<evidence type="ECO:0000256" key="23">
    <source>
        <dbReference type="RuleBase" id="RU003822"/>
    </source>
</evidence>
<evidence type="ECO:0000256" key="10">
    <source>
        <dbReference type="ARBA" id="ARBA00022840"/>
    </source>
</evidence>
<reference evidence="27" key="2">
    <citation type="submission" date="2025-08" db="UniProtKB">
        <authorList>
            <consortium name="Ensembl"/>
        </authorList>
    </citation>
    <scope>IDENTIFICATION</scope>
    <source>
        <strain evidence="27">Glennie</strain>
    </source>
</reference>
<dbReference type="Gene3D" id="1.10.287.70">
    <property type="match status" value="1"/>
</dbReference>
<evidence type="ECO:0000256" key="6">
    <source>
        <dbReference type="ARBA" id="ARBA00022553"/>
    </source>
</evidence>
<dbReference type="GO" id="GO:0034702">
    <property type="term" value="C:monoatomic ion channel complex"/>
    <property type="evidence" value="ECO:0007669"/>
    <property type="project" value="UniProtKB-KW"/>
</dbReference>
<dbReference type="GO" id="GO:0005886">
    <property type="term" value="C:plasma membrane"/>
    <property type="evidence" value="ECO:0000318"/>
    <property type="project" value="GO_Central"/>
</dbReference>
<dbReference type="InterPro" id="IPR014756">
    <property type="entry name" value="Ig_E-set"/>
</dbReference>
<feature type="compositionally biased region" description="Basic and acidic residues" evidence="24">
    <location>
        <begin position="101"/>
        <end position="114"/>
    </location>
</feature>
<evidence type="ECO:0000256" key="14">
    <source>
        <dbReference type="ARBA" id="ARBA00023065"/>
    </source>
</evidence>
<evidence type="ECO:0000256" key="22">
    <source>
        <dbReference type="ARBA" id="ARBA00050001"/>
    </source>
</evidence>
<evidence type="ECO:0000256" key="16">
    <source>
        <dbReference type="ARBA" id="ARBA00023157"/>
    </source>
</evidence>
<dbReference type="GO" id="GO:0034765">
    <property type="term" value="P:regulation of monoatomic ion transmembrane transport"/>
    <property type="evidence" value="ECO:0000318"/>
    <property type="project" value="GO_Central"/>
</dbReference>
<organism evidence="27 28">
    <name type="scientific">Ornithorhynchus anatinus</name>
    <name type="common">Duckbill platypus</name>
    <dbReference type="NCBI Taxonomy" id="9258"/>
    <lineage>
        <taxon>Eukaryota</taxon>
        <taxon>Metazoa</taxon>
        <taxon>Chordata</taxon>
        <taxon>Craniata</taxon>
        <taxon>Vertebrata</taxon>
        <taxon>Euteleostomi</taxon>
        <taxon>Mammalia</taxon>
        <taxon>Monotremata</taxon>
        <taxon>Ornithorhynchidae</taxon>
        <taxon>Ornithorhynchus</taxon>
    </lineage>
</organism>
<evidence type="ECO:0000256" key="5">
    <source>
        <dbReference type="ARBA" id="ARBA00022538"/>
    </source>
</evidence>
<comment type="subunit">
    <text evidence="22">Homotetramer; the homotetramer binds four ATP molecules (one ATP per subunit). Forms an heterooctamer with ABCC8/SUR1; one KCNJ11 homotetramer interacts with four ABCC8/SUR1 molecules. Interacts with ABCC9/SUR2.</text>
</comment>
<accession>A0A6I8NQY8</accession>
<keyword evidence="7 23" id="KW-0812">Transmembrane</keyword>
<dbReference type="SUPFAM" id="SSF81296">
    <property type="entry name" value="E set domains"/>
    <property type="match status" value="1"/>
</dbReference>
<evidence type="ECO:0000256" key="3">
    <source>
        <dbReference type="ARBA" id="ARBA00013324"/>
    </source>
</evidence>
<evidence type="ECO:0000256" key="17">
    <source>
        <dbReference type="ARBA" id="ARBA00023303"/>
    </source>
</evidence>
<evidence type="ECO:0000313" key="27">
    <source>
        <dbReference type="Ensembl" id="ENSOANP00000043013.1"/>
    </source>
</evidence>
<feature type="compositionally biased region" description="Pro residues" evidence="24">
    <location>
        <begin position="269"/>
        <end position="279"/>
    </location>
</feature>
<evidence type="ECO:0000256" key="21">
    <source>
        <dbReference type="ARBA" id="ARBA00049953"/>
    </source>
</evidence>
<evidence type="ECO:0000256" key="12">
    <source>
        <dbReference type="ARBA" id="ARBA00022958"/>
    </source>
</evidence>
<evidence type="ECO:0000256" key="24">
    <source>
        <dbReference type="SAM" id="MobiDB-lite"/>
    </source>
</evidence>
<evidence type="ECO:0000256" key="4">
    <source>
        <dbReference type="ARBA" id="ARBA00022448"/>
    </source>
</evidence>
<dbReference type="InterPro" id="IPR040445">
    <property type="entry name" value="Kir_TM"/>
</dbReference>
<dbReference type="Gene3D" id="2.60.40.1400">
    <property type="entry name" value="G protein-activated inward rectifier potassium channel 1"/>
    <property type="match status" value="1"/>
</dbReference>
<dbReference type="GO" id="GO:1990573">
    <property type="term" value="P:potassium ion import across plasma membrane"/>
    <property type="evidence" value="ECO:0000318"/>
    <property type="project" value="GO_Central"/>
</dbReference>
<comment type="catalytic activity">
    <reaction evidence="20">
        <text>K(+)(in) = K(+)(out)</text>
        <dbReference type="Rhea" id="RHEA:29463"/>
        <dbReference type="ChEBI" id="CHEBI:29103"/>
    </reaction>
</comment>
<reference evidence="27" key="3">
    <citation type="submission" date="2025-09" db="UniProtKB">
        <authorList>
            <consortium name="Ensembl"/>
        </authorList>
    </citation>
    <scope>IDENTIFICATION</scope>
    <source>
        <strain evidence="27">Glennie</strain>
    </source>
</reference>
<feature type="region of interest" description="Disordered" evidence="24">
    <location>
        <begin position="329"/>
        <end position="363"/>
    </location>
</feature>
<evidence type="ECO:0000256" key="20">
    <source>
        <dbReference type="ARBA" id="ARBA00034430"/>
    </source>
</evidence>
<feature type="region of interest" description="Disordered" evidence="24">
    <location>
        <begin position="95"/>
        <end position="202"/>
    </location>
</feature>
<dbReference type="InterPro" id="IPR016449">
    <property type="entry name" value="K_chnl_inward-rec_Kir"/>
</dbReference>
<evidence type="ECO:0000259" key="26">
    <source>
        <dbReference type="Pfam" id="PF17655"/>
    </source>
</evidence>
<sequence length="363" mass="39512">MATANVAHRTSGSRAASCRNVFTTLVDLKWHHTLLIFTMSFLCSCCSSPWPGGLLAFAHGDLDRHGPVAGAGPGAGGERGLRALRDQHPLLRLGLPLLHRGPGDHRLRRPHGDRGVPAGHPGPHRAEHRGADGQRHHAGLHLHEDRPGPPAGRDPHLQQARGHRRAPRPPLLHAAGGRPAQEHDHQRHHPHAGGPQDHQPRGRVVPLHQVDIPMENGVGGNSIFLVAPLIIYHVIDSSSPSTTWRRATCTTTRTWRWSSSSRAWWRPRASPPRPAPPTWPTRSSGAGASCPSWPRRTGATRSTYSKFGNTVKVPTPACTARQLEENRSLLDTLPLTSPKSQLRKRSVAGARAKPRFSIAPDSS</sequence>
<evidence type="ECO:0000256" key="9">
    <source>
        <dbReference type="ARBA" id="ARBA00022741"/>
    </source>
</evidence>
<feature type="domain" description="Inward rectifier potassium channel C-terminal" evidence="26">
    <location>
        <begin position="198"/>
        <end position="248"/>
    </location>
</feature>
<evidence type="ECO:0000256" key="18">
    <source>
        <dbReference type="ARBA" id="ARBA00030471"/>
    </source>
</evidence>
<evidence type="ECO:0000256" key="7">
    <source>
        <dbReference type="ARBA" id="ARBA00022692"/>
    </source>
</evidence>
<keyword evidence="14 23" id="KW-0406">Ion transport</keyword>
<dbReference type="InterPro" id="IPR013518">
    <property type="entry name" value="K_chnl_inward-rec_Kir_cyto"/>
</dbReference>
<proteinExistence type="inferred from homology"/>
<keyword evidence="28" id="KW-1185">Reference proteome</keyword>
<dbReference type="GO" id="GO:0015272">
    <property type="term" value="F:ATP-activated inward rectifier potassium channel activity"/>
    <property type="evidence" value="ECO:0000318"/>
    <property type="project" value="GO_Central"/>
</dbReference>
<evidence type="ECO:0000256" key="13">
    <source>
        <dbReference type="ARBA" id="ARBA00022989"/>
    </source>
</evidence>
<evidence type="ECO:0000256" key="19">
    <source>
        <dbReference type="ARBA" id="ARBA00031412"/>
    </source>
</evidence>
<comment type="function">
    <text evidence="21">Inward rectifier potassium channel that forms the pore of ATP-sensitive potassium channels (KATP), regulating potassium permeability as a function of cytoplasmic ATP and ADP concentrations in many different cells. Inward rectifier potassium channels are characterized by a greater tendency to allow potassium to flow into the cell rather than out of it. Their voltage dependence is regulated by the concentration of extracellular potassium; as external potassium is raised, the voltage range of the channel opening shifts to more positive voltages. The inward rectification is mainly due to the blockage of outward current by internal magnesium. Can be blocked by extracellular barium. In pancreatic cells, it forms KATP channels with ABCC8/SUR1. Can form cardiac and smooth muscle-type KATP channels with ABCC9.</text>
</comment>
<keyword evidence="17 23" id="KW-0407">Ion channel</keyword>
<keyword evidence="9" id="KW-0547">Nucleotide-binding</keyword>
<dbReference type="PANTHER" id="PTHR11767">
    <property type="entry name" value="INWARD RECTIFIER POTASSIUM CHANNEL"/>
    <property type="match status" value="1"/>
</dbReference>